<accession>A5IN12</accession>
<organism evidence="5 6">
    <name type="scientific">Thermotoga petrophila (strain ATCC BAA-488 / DSM 13995 / JCM 10881 / RKU-1)</name>
    <dbReference type="NCBI Taxonomy" id="390874"/>
    <lineage>
        <taxon>Bacteria</taxon>
        <taxon>Thermotogati</taxon>
        <taxon>Thermotogota</taxon>
        <taxon>Thermotogae</taxon>
        <taxon>Thermotogales</taxon>
        <taxon>Thermotogaceae</taxon>
        <taxon>Thermotoga</taxon>
    </lineage>
</organism>
<dbReference type="SUPFAM" id="SSF53850">
    <property type="entry name" value="Periplasmic binding protein-like II"/>
    <property type="match status" value="1"/>
</dbReference>
<name>A5IN12_THEP1</name>
<reference evidence="5 6" key="2">
    <citation type="journal article" date="2009" name="Proc. Natl. Acad. Sci. U.S.A.">
        <title>On the chimeric nature, thermophilic origin, and phylogenetic placement of the Thermotogales.</title>
        <authorList>
            <person name="Zhaxybayeva O."/>
            <person name="Swithers K.S."/>
            <person name="Lapierre P."/>
            <person name="Fournier G.P."/>
            <person name="Bickhart D.M."/>
            <person name="DeBoy R.T."/>
            <person name="Nelson K.E."/>
            <person name="Nesbo C.L."/>
            <person name="Doolittle W.F."/>
            <person name="Gogarten J.P."/>
            <person name="Noll K.M."/>
        </authorList>
    </citation>
    <scope>NUCLEOTIDE SEQUENCE [LARGE SCALE GENOMIC DNA]</scope>
    <source>
        <strain evidence="6">ATCC BAA-488 / DSM 13995 / JCM 10881 / RKU-1</strain>
    </source>
</reference>
<dbReference type="PROSITE" id="PS51831">
    <property type="entry name" value="HD"/>
    <property type="match status" value="1"/>
</dbReference>
<dbReference type="CDD" id="cd13706">
    <property type="entry name" value="PBP2_HisK_like_1"/>
    <property type="match status" value="1"/>
</dbReference>
<dbReference type="SUPFAM" id="SSF109604">
    <property type="entry name" value="HD-domain/PDEase-like"/>
    <property type="match status" value="1"/>
</dbReference>
<evidence type="ECO:0000259" key="3">
    <source>
        <dbReference type="PROSITE" id="PS51831"/>
    </source>
</evidence>
<keyword evidence="2" id="KW-0472">Membrane</keyword>
<feature type="domain" description="HD" evidence="3">
    <location>
        <begin position="445"/>
        <end position="567"/>
    </location>
</feature>
<dbReference type="Pfam" id="PF13487">
    <property type="entry name" value="HD_5"/>
    <property type="match status" value="1"/>
</dbReference>
<dbReference type="CDD" id="cd00077">
    <property type="entry name" value="HDc"/>
    <property type="match status" value="1"/>
</dbReference>
<keyword evidence="2" id="KW-1133">Transmembrane helix</keyword>
<dbReference type="PROSITE" id="PS51832">
    <property type="entry name" value="HD_GYP"/>
    <property type="match status" value="1"/>
</dbReference>
<evidence type="ECO:0000256" key="2">
    <source>
        <dbReference type="SAM" id="Phobius"/>
    </source>
</evidence>
<dbReference type="SMART" id="SM00062">
    <property type="entry name" value="PBPb"/>
    <property type="match status" value="1"/>
</dbReference>
<dbReference type="AlphaFoldDB" id="A5IN12"/>
<dbReference type="Gene3D" id="3.40.190.10">
    <property type="entry name" value="Periplasmic binding protein-like II"/>
    <property type="match status" value="2"/>
</dbReference>
<proteinExistence type="predicted"/>
<dbReference type="NCBIfam" id="TIGR00277">
    <property type="entry name" value="HDIG"/>
    <property type="match status" value="1"/>
</dbReference>
<dbReference type="InterPro" id="IPR037522">
    <property type="entry name" value="HD_GYP_dom"/>
</dbReference>
<reference evidence="6" key="1">
    <citation type="submission" date="2007-05" db="EMBL/GenBank/DDBJ databases">
        <title>Complete sequence of Thermotoga petrophila RKU-1.</title>
        <authorList>
            <consortium name="US DOE Joint Genome Institute"/>
            <person name="Copeland A."/>
            <person name="Lucas S."/>
            <person name="Lapidus A."/>
            <person name="Barry K."/>
            <person name="Glavina del Rio T."/>
            <person name="Dalin E."/>
            <person name="Tice H."/>
            <person name="Pitluck S."/>
            <person name="Sims D."/>
            <person name="Brettin T."/>
            <person name="Bruce D."/>
            <person name="Detter J.C."/>
            <person name="Han C."/>
            <person name="Tapia R."/>
            <person name="Schmutz J."/>
            <person name="Larimer F."/>
            <person name="Land M."/>
            <person name="Hauser L."/>
            <person name="Kyrpides N."/>
            <person name="Mikhailova N."/>
            <person name="Nelson K."/>
            <person name="Gogarten J.P."/>
            <person name="Noll K."/>
            <person name="Richardson P."/>
        </authorList>
    </citation>
    <scope>NUCLEOTIDE SEQUENCE [LARGE SCALE GENOMIC DNA]</scope>
    <source>
        <strain evidence="6">ATCC BAA-488 / DSM 13995 / JCM 10881 / RKU-1</strain>
    </source>
</reference>
<dbReference type="InterPro" id="IPR001638">
    <property type="entry name" value="Solute-binding_3/MltF_N"/>
</dbReference>
<evidence type="ECO:0000313" key="6">
    <source>
        <dbReference type="Proteomes" id="UP000006558"/>
    </source>
</evidence>
<sequence>MIGIRGIVLFFLIFSLSIFSQPPRIALDEDYAPFSFYDENGNLIGISVDFWKLFPEKTGVEVELVPVKWYRAQELLTEGKIDAIDQIFKTPEREEALSFSRPIFEMRSCVFFRKDLPIRDFSDLSSYVVGALRGEGAVETLREKNPDVEFEFFNDYSSIAKALKEKKISVFLGDDIVARYYLSKEDLLPEFRTLHLETNYLHVAVLKGNESVLSLINSGLNRISEGEKNDIIRNYIPLVLVTPLWFLRVVFYGTAAFVISFGIALTFIYLLRRKVEGRTLQLKEANEELKAQNEEIEALYQEVSANQEELEKLYGEIRELNERFRESVWKIAKLVFIEDKSRFFFEVGQIVKYLLNVKNLKVILDDRAPEKVEGTVFEISHSNEKHGYIVLEGDLSEDEKGVLESLLTIVSAIYTYRKLISRERKLYRDIVKTWVKALEYYDYYTKGHSEEVAYYAVEIGRMFDLGDEKLEKLYWAGLLHDIGKIYVPQVVLNKTSKLDEREFELIKIHPVRGYELVKEIEGFEDVAIWIRHHHERWDGKGYPDGLKGEEIPFEARVLCVADSYQAMRSDRPYKRGKSVEESIQELRRNAGRQFDPVIVEKFIEFLEGGGDLGTGHQG</sequence>
<feature type="domain" description="HD-GYP" evidence="4">
    <location>
        <begin position="423"/>
        <end position="618"/>
    </location>
</feature>
<dbReference type="Pfam" id="PF00497">
    <property type="entry name" value="SBP_bac_3"/>
    <property type="match status" value="1"/>
</dbReference>
<dbReference type="STRING" id="390874.Tpet_1579"/>
<gene>
    <name evidence="5" type="ordered locus">Tpet_1579</name>
</gene>
<evidence type="ECO:0000256" key="1">
    <source>
        <dbReference type="SAM" id="Coils"/>
    </source>
</evidence>
<evidence type="ECO:0000259" key="4">
    <source>
        <dbReference type="PROSITE" id="PS51832"/>
    </source>
</evidence>
<dbReference type="Gene3D" id="1.10.3210.10">
    <property type="entry name" value="Hypothetical protein af1432"/>
    <property type="match status" value="1"/>
</dbReference>
<dbReference type="GO" id="GO:0016787">
    <property type="term" value="F:hydrolase activity"/>
    <property type="evidence" value="ECO:0007669"/>
    <property type="project" value="UniProtKB-KW"/>
</dbReference>
<keyword evidence="5" id="KW-0378">Hydrolase</keyword>
<dbReference type="HOGENOM" id="CLU_000445_92_5_0"/>
<feature type="coiled-coil region" evidence="1">
    <location>
        <begin position="272"/>
        <end position="323"/>
    </location>
</feature>
<keyword evidence="2" id="KW-0812">Transmembrane</keyword>
<dbReference type="Proteomes" id="UP000006558">
    <property type="component" value="Chromosome"/>
</dbReference>
<dbReference type="PANTHER" id="PTHR43155">
    <property type="entry name" value="CYCLIC DI-GMP PHOSPHODIESTERASE PA4108-RELATED"/>
    <property type="match status" value="1"/>
</dbReference>
<dbReference type="RefSeq" id="WP_011943998.1">
    <property type="nucleotide sequence ID" value="NC_009486.1"/>
</dbReference>
<keyword evidence="1" id="KW-0175">Coiled coil</keyword>
<dbReference type="InterPro" id="IPR006675">
    <property type="entry name" value="HDIG_dom"/>
</dbReference>
<dbReference type="EMBL" id="CP000702">
    <property type="protein sequence ID" value="ABQ47585.1"/>
    <property type="molecule type" value="Genomic_DNA"/>
</dbReference>
<dbReference type="KEGG" id="tpt:Tpet_1579"/>
<dbReference type="SMART" id="SM00471">
    <property type="entry name" value="HDc"/>
    <property type="match status" value="1"/>
</dbReference>
<dbReference type="InterPro" id="IPR006674">
    <property type="entry name" value="HD_domain"/>
</dbReference>
<protein>
    <submittedName>
        <fullName evidence="5">Metal dependent phosphohydrolase</fullName>
    </submittedName>
</protein>
<evidence type="ECO:0000313" key="5">
    <source>
        <dbReference type="EMBL" id="ABQ47585.1"/>
    </source>
</evidence>
<dbReference type="eggNOG" id="COG2206">
    <property type="taxonomic scope" value="Bacteria"/>
</dbReference>
<dbReference type="PANTHER" id="PTHR43155:SF8">
    <property type="entry name" value="METAL DEPENDENT PHOSPHOHYDROLASE"/>
    <property type="match status" value="1"/>
</dbReference>
<dbReference type="eggNOG" id="COG0834">
    <property type="taxonomic scope" value="Bacteria"/>
</dbReference>
<dbReference type="InterPro" id="IPR003607">
    <property type="entry name" value="HD/PDEase_dom"/>
</dbReference>
<feature type="transmembrane region" description="Helical" evidence="2">
    <location>
        <begin position="245"/>
        <end position="271"/>
    </location>
</feature>